<dbReference type="Pfam" id="PF07275">
    <property type="entry name" value="ArdA"/>
    <property type="match status" value="1"/>
</dbReference>
<dbReference type="Gene3D" id="1.10.10.1190">
    <property type="entry name" value="Antirestriction protein ArdA, domain 3"/>
    <property type="match status" value="1"/>
</dbReference>
<comment type="caution">
    <text evidence="1">The sequence shown here is derived from an EMBL/GenBank/DDBJ whole genome shotgun (WGS) entry which is preliminary data.</text>
</comment>
<proteinExistence type="predicted"/>
<protein>
    <submittedName>
        <fullName evidence="1">Antirestriction protein</fullName>
    </submittedName>
</protein>
<reference evidence="1 2" key="1">
    <citation type="submission" date="2020-03" db="EMBL/GenBank/DDBJ databases">
        <title>Genomic Encyclopedia of Type Strains, Phase IV (KMG-IV): sequencing the most valuable type-strain genomes for metagenomic binning, comparative biology and taxonomic classification.</title>
        <authorList>
            <person name="Goeker M."/>
        </authorList>
    </citation>
    <scope>NUCLEOTIDE SEQUENCE [LARGE SCALE GENOMIC DNA]</scope>
    <source>
        <strain evidence="1 2">DSM 102865</strain>
    </source>
</reference>
<accession>A0ABX0UJQ4</accession>
<dbReference type="InterPro" id="IPR009899">
    <property type="entry name" value="ArdA"/>
</dbReference>
<organism evidence="1 2">
    <name type="scientific">Dyadobacter arcticus</name>
    <dbReference type="NCBI Taxonomy" id="1078754"/>
    <lineage>
        <taxon>Bacteria</taxon>
        <taxon>Pseudomonadati</taxon>
        <taxon>Bacteroidota</taxon>
        <taxon>Cytophagia</taxon>
        <taxon>Cytophagales</taxon>
        <taxon>Spirosomataceae</taxon>
        <taxon>Dyadobacter</taxon>
    </lineage>
</organism>
<keyword evidence="2" id="KW-1185">Reference proteome</keyword>
<dbReference type="EMBL" id="JAASQJ010000001">
    <property type="protein sequence ID" value="NIJ52319.1"/>
    <property type="molecule type" value="Genomic_DNA"/>
</dbReference>
<gene>
    <name evidence="1" type="ORF">FHS68_001475</name>
</gene>
<dbReference type="Proteomes" id="UP001179181">
    <property type="component" value="Unassembled WGS sequence"/>
</dbReference>
<sequence length="130" mass="15098">MFQDWENIPDFLISECSLDDSVFQYFQASDEMDDDTAEAFKIYCEQISSWPRNGKALGEQLESFQEGYRGYFGGSMKDAKIEYACKYIDETGMFADAPSVLERYFDYEAFARDLFLEGYSELDGHVFADY</sequence>
<name>A0ABX0UJQ4_9BACT</name>
<dbReference type="InterPro" id="IPR041893">
    <property type="entry name" value="ArdA_dom3"/>
</dbReference>
<evidence type="ECO:0000313" key="2">
    <source>
        <dbReference type="Proteomes" id="UP001179181"/>
    </source>
</evidence>
<evidence type="ECO:0000313" key="1">
    <source>
        <dbReference type="EMBL" id="NIJ52319.1"/>
    </source>
</evidence>